<keyword evidence="1" id="KW-0472">Membrane</keyword>
<reference evidence="2" key="1">
    <citation type="submission" date="2021-01" db="EMBL/GenBank/DDBJ databases">
        <authorList>
            <person name="Corre E."/>
            <person name="Pelletier E."/>
            <person name="Niang G."/>
            <person name="Scheremetjew M."/>
            <person name="Finn R."/>
            <person name="Kale V."/>
            <person name="Holt S."/>
            <person name="Cochrane G."/>
            <person name="Meng A."/>
            <person name="Brown T."/>
            <person name="Cohen L."/>
        </authorList>
    </citation>
    <scope>NUCLEOTIDE SEQUENCE</scope>
    <source>
        <strain evidence="2">CCMP281</strain>
    </source>
</reference>
<dbReference type="SUPFAM" id="SSF88697">
    <property type="entry name" value="PUA domain-like"/>
    <property type="match status" value="1"/>
</dbReference>
<dbReference type="EMBL" id="HBHX01049341">
    <property type="protein sequence ID" value="CAE0128772.1"/>
    <property type="molecule type" value="Transcribed_RNA"/>
</dbReference>
<sequence length="143" mass="16258">MEKFYPIRWCQMREANPTPVVTGAAPRKGFFCILIIKRIWLELILEGKKTLEIRGQNSSKRFRIYLALSGGGGVLLGSVEMFGVVGPLTFAEYDARRQEHCVAGCTLPYKRTFGYELRNPQRFAQPVPYTHTPHVIVWDADAP</sequence>
<gene>
    <name evidence="2" type="ORF">HERI1096_LOCUS27289</name>
</gene>
<evidence type="ECO:0008006" key="3">
    <source>
        <dbReference type="Google" id="ProtNLM"/>
    </source>
</evidence>
<name>A0A7S3BCD1_9EUKA</name>
<dbReference type="AlphaFoldDB" id="A0A7S3BCD1"/>
<dbReference type="Gene3D" id="2.30.130.30">
    <property type="entry name" value="Hypothetical protein"/>
    <property type="match status" value="1"/>
</dbReference>
<feature type="transmembrane region" description="Helical" evidence="1">
    <location>
        <begin position="64"/>
        <end position="90"/>
    </location>
</feature>
<accession>A0A7S3BCD1</accession>
<keyword evidence="1" id="KW-1133">Transmembrane helix</keyword>
<keyword evidence="1" id="KW-0812">Transmembrane</keyword>
<evidence type="ECO:0000256" key="1">
    <source>
        <dbReference type="SAM" id="Phobius"/>
    </source>
</evidence>
<protein>
    <recommendedName>
        <fullName evidence="3">ASCH domain-containing protein</fullName>
    </recommendedName>
</protein>
<organism evidence="2">
    <name type="scientific">Haptolina ericina</name>
    <dbReference type="NCBI Taxonomy" id="156174"/>
    <lineage>
        <taxon>Eukaryota</taxon>
        <taxon>Haptista</taxon>
        <taxon>Haptophyta</taxon>
        <taxon>Prymnesiophyceae</taxon>
        <taxon>Prymnesiales</taxon>
        <taxon>Prymnesiaceae</taxon>
        <taxon>Haptolina</taxon>
    </lineage>
</organism>
<evidence type="ECO:0000313" key="2">
    <source>
        <dbReference type="EMBL" id="CAE0128772.1"/>
    </source>
</evidence>
<proteinExistence type="predicted"/>
<dbReference type="InterPro" id="IPR015947">
    <property type="entry name" value="PUA-like_sf"/>
</dbReference>